<evidence type="ECO:0000256" key="1">
    <source>
        <dbReference type="SAM" id="MobiDB-lite"/>
    </source>
</evidence>
<sequence length="380" mass="40622">PEQRDVSPAAAVSYFCFVLAAPSRSIAQPAVDRYGCTHRTGRPAIVSINSSAYNGTTRFSVELNLVNISYCHAEFHGVGDVLLPSCWTLNWSRLAPVRLAALYRDGLCYGAAHPNNSRATFTNAAVGCRYVRANLALGFVSSTADVLGLASTTTWPTVKIPGLVWPTPPKAFFLDSDSFYYGSSSSITFKGSSTYTCFGGNCRCVYFSAGSFYIGIIALRCCATCAAAGPAGCEILQFEHAGQKPGNRRCQLHPFNWDRLCIRYLWYRRAVANSRSGAPVAANYAMTADAPLSRVAPAPANSHCTAPPAAIRPSQPDPTASAAYSPGIGANEPGAVSMRAETARLQQDAFGSTASLRQSFRIWSVVECSSIFGWLSAGLD</sequence>
<dbReference type="AlphaFoldDB" id="A0A1I8FRX8"/>
<name>A0A1I8FRX8_9PLAT</name>
<evidence type="ECO:0000313" key="3">
    <source>
        <dbReference type="WBParaSite" id="maker-unitig_44829-snap-gene-0.2-mRNA-1"/>
    </source>
</evidence>
<reference evidence="3" key="1">
    <citation type="submission" date="2016-11" db="UniProtKB">
        <authorList>
            <consortium name="WormBaseParasite"/>
        </authorList>
    </citation>
    <scope>IDENTIFICATION</scope>
</reference>
<keyword evidence="2" id="KW-1185">Reference proteome</keyword>
<accession>A0A1I8FRX8</accession>
<organism evidence="2 3">
    <name type="scientific">Macrostomum lignano</name>
    <dbReference type="NCBI Taxonomy" id="282301"/>
    <lineage>
        <taxon>Eukaryota</taxon>
        <taxon>Metazoa</taxon>
        <taxon>Spiralia</taxon>
        <taxon>Lophotrochozoa</taxon>
        <taxon>Platyhelminthes</taxon>
        <taxon>Rhabditophora</taxon>
        <taxon>Macrostomorpha</taxon>
        <taxon>Macrostomida</taxon>
        <taxon>Macrostomidae</taxon>
        <taxon>Macrostomum</taxon>
    </lineage>
</organism>
<dbReference type="WBParaSite" id="maker-unitig_44829-snap-gene-0.2-mRNA-1">
    <property type="protein sequence ID" value="maker-unitig_44829-snap-gene-0.2-mRNA-1"/>
    <property type="gene ID" value="maker-unitig_44829-snap-gene-0.2"/>
</dbReference>
<protein>
    <submittedName>
        <fullName evidence="3">LCCL domain-containing protein</fullName>
    </submittedName>
</protein>
<evidence type="ECO:0000313" key="2">
    <source>
        <dbReference type="Proteomes" id="UP000095280"/>
    </source>
</evidence>
<feature type="region of interest" description="Disordered" evidence="1">
    <location>
        <begin position="307"/>
        <end position="326"/>
    </location>
</feature>
<proteinExistence type="predicted"/>
<dbReference type="Proteomes" id="UP000095280">
    <property type="component" value="Unplaced"/>
</dbReference>